<evidence type="ECO:0000313" key="3">
    <source>
        <dbReference type="Proteomes" id="UP001278500"/>
    </source>
</evidence>
<sequence length="582" mass="66704">MGLVCQELTHGYSSRWKAKTKRFWRRLTYCFRRRKSTIDLETSLTPKWTMMHSFLAVMGGFVVEIKDQPASNDKAEIQSFLPWKSNGARRTRLTLVPEALSFFKEKGLYSLIPKPSLVHIQDKSKGNTLAKALVCLQGKCTGLAISLLELNTFGHAVCTLIIYGLWWSKPLSIDEPEKIPFDPEGITVEAKLLASMCTKIKLDNKVSESAHLHKDVQSLVFPVESKGNEELEHRININRKGPVERKFGMFGARRTAFEDLVYTPLGYHFSDRHKTSREPLFLKVERSEDLLYLVQLTPPGVTKRVASDMKQGNEWDSIELRGAGSFDRPIDDASPARRLEEIGRLVPYVQVLHSDVRRWQLSLLYHGFDTVPSNLLKDRIGNFPRFGEPGTRFGFCLGFSIFGLIYGGLHCVAWNAPFFTEIEKTLWRVSSLTITATIIPVFLVASWILFPPFWQDPFGRITEIHTVLQNIQANVKPEDWISVLISWVMWIIPIRKIVRLLPQPWEGFDQDMIKGLAHVAYIMLLILFFVYKVIFDTTVILLLVFYTLTRLYLVVVCFVNLAHLPDSAYLVPNWSRYVPHIG</sequence>
<keyword evidence="3" id="KW-1185">Reference proteome</keyword>
<accession>A0AAE0JQM6</accession>
<keyword evidence="1" id="KW-0472">Membrane</keyword>
<name>A0AAE0JQM6_9PEZI</name>
<feature type="transmembrane region" description="Helical" evidence="1">
    <location>
        <begin position="519"/>
        <end position="545"/>
    </location>
</feature>
<dbReference type="Proteomes" id="UP001278500">
    <property type="component" value="Unassembled WGS sequence"/>
</dbReference>
<feature type="transmembrane region" description="Helical" evidence="1">
    <location>
        <begin position="551"/>
        <end position="571"/>
    </location>
</feature>
<evidence type="ECO:0000256" key="1">
    <source>
        <dbReference type="SAM" id="Phobius"/>
    </source>
</evidence>
<comment type="caution">
    <text evidence="2">The sequence shown here is derived from an EMBL/GenBank/DDBJ whole genome shotgun (WGS) entry which is preliminary data.</text>
</comment>
<dbReference type="GeneID" id="87865147"/>
<dbReference type="PANTHER" id="PTHR35043:SF9">
    <property type="match status" value="1"/>
</dbReference>
<dbReference type="AlphaFoldDB" id="A0AAE0JQM6"/>
<keyword evidence="1" id="KW-1133">Transmembrane helix</keyword>
<feature type="transmembrane region" description="Helical" evidence="1">
    <location>
        <begin position="392"/>
        <end position="414"/>
    </location>
</feature>
<gene>
    <name evidence="2" type="ORF">B0H65DRAFT_505448</name>
</gene>
<keyword evidence="1" id="KW-0812">Transmembrane</keyword>
<reference evidence="2" key="1">
    <citation type="journal article" date="2023" name="Mol. Phylogenet. Evol.">
        <title>Genome-scale phylogeny and comparative genomics of the fungal order Sordariales.</title>
        <authorList>
            <person name="Hensen N."/>
            <person name="Bonometti L."/>
            <person name="Westerberg I."/>
            <person name="Brannstrom I.O."/>
            <person name="Guillou S."/>
            <person name="Cros-Aarteil S."/>
            <person name="Calhoun S."/>
            <person name="Haridas S."/>
            <person name="Kuo A."/>
            <person name="Mondo S."/>
            <person name="Pangilinan J."/>
            <person name="Riley R."/>
            <person name="LaButti K."/>
            <person name="Andreopoulos B."/>
            <person name="Lipzen A."/>
            <person name="Chen C."/>
            <person name="Yan M."/>
            <person name="Daum C."/>
            <person name="Ng V."/>
            <person name="Clum A."/>
            <person name="Steindorff A."/>
            <person name="Ohm R.A."/>
            <person name="Martin F."/>
            <person name="Silar P."/>
            <person name="Natvig D.O."/>
            <person name="Lalanne C."/>
            <person name="Gautier V."/>
            <person name="Ament-Velasquez S.L."/>
            <person name="Kruys A."/>
            <person name="Hutchinson M.I."/>
            <person name="Powell A.J."/>
            <person name="Barry K."/>
            <person name="Miller A.N."/>
            <person name="Grigoriev I.V."/>
            <person name="Debuchy R."/>
            <person name="Gladieux P."/>
            <person name="Hiltunen Thoren M."/>
            <person name="Johannesson H."/>
        </authorList>
    </citation>
    <scope>NUCLEOTIDE SEQUENCE</scope>
    <source>
        <strain evidence="2">CBS 560.94</strain>
    </source>
</reference>
<feature type="transmembrane region" description="Helical" evidence="1">
    <location>
        <begin position="426"/>
        <end position="450"/>
    </location>
</feature>
<proteinExistence type="predicted"/>
<evidence type="ECO:0000313" key="2">
    <source>
        <dbReference type="EMBL" id="KAK3355563.1"/>
    </source>
</evidence>
<dbReference type="RefSeq" id="XP_062686941.1">
    <property type="nucleotide sequence ID" value="XM_062827993.1"/>
</dbReference>
<protein>
    <submittedName>
        <fullName evidence="2">Uncharacterized protein</fullName>
    </submittedName>
</protein>
<reference evidence="2" key="2">
    <citation type="submission" date="2023-06" db="EMBL/GenBank/DDBJ databases">
        <authorList>
            <consortium name="Lawrence Berkeley National Laboratory"/>
            <person name="Haridas S."/>
            <person name="Hensen N."/>
            <person name="Bonometti L."/>
            <person name="Westerberg I."/>
            <person name="Brannstrom I.O."/>
            <person name="Guillou S."/>
            <person name="Cros-Aarteil S."/>
            <person name="Calhoun S."/>
            <person name="Kuo A."/>
            <person name="Mondo S."/>
            <person name="Pangilinan J."/>
            <person name="Riley R."/>
            <person name="Labutti K."/>
            <person name="Andreopoulos B."/>
            <person name="Lipzen A."/>
            <person name="Chen C."/>
            <person name="Yanf M."/>
            <person name="Daum C."/>
            <person name="Ng V."/>
            <person name="Clum A."/>
            <person name="Steindorff A."/>
            <person name="Ohm R."/>
            <person name="Martin F."/>
            <person name="Silar P."/>
            <person name="Natvig D."/>
            <person name="Lalanne C."/>
            <person name="Gautier V."/>
            <person name="Ament-Velasquez S.L."/>
            <person name="Kruys A."/>
            <person name="Hutchinson M.I."/>
            <person name="Powell A.J."/>
            <person name="Barry K."/>
            <person name="Miller A.N."/>
            <person name="Grigoriev I.V."/>
            <person name="Debuchy R."/>
            <person name="Gladieux P."/>
            <person name="Thoren M.H."/>
            <person name="Johannesson H."/>
        </authorList>
    </citation>
    <scope>NUCLEOTIDE SEQUENCE</scope>
    <source>
        <strain evidence="2">CBS 560.94</strain>
    </source>
</reference>
<organism evidence="2 3">
    <name type="scientific">Neurospora tetraspora</name>
    <dbReference type="NCBI Taxonomy" id="94610"/>
    <lineage>
        <taxon>Eukaryota</taxon>
        <taxon>Fungi</taxon>
        <taxon>Dikarya</taxon>
        <taxon>Ascomycota</taxon>
        <taxon>Pezizomycotina</taxon>
        <taxon>Sordariomycetes</taxon>
        <taxon>Sordariomycetidae</taxon>
        <taxon>Sordariales</taxon>
        <taxon>Sordariaceae</taxon>
        <taxon>Neurospora</taxon>
    </lineage>
</organism>
<dbReference type="EMBL" id="JAUEPP010000001">
    <property type="protein sequence ID" value="KAK3355563.1"/>
    <property type="molecule type" value="Genomic_DNA"/>
</dbReference>
<dbReference type="PANTHER" id="PTHR35043">
    <property type="entry name" value="TRANSCRIPTION FACTOR DOMAIN-CONTAINING PROTEIN"/>
    <property type="match status" value="1"/>
</dbReference>